<name>A0ABP9SCH9_9MICC</name>
<accession>A0ABP9SCH9</accession>
<feature type="transmembrane region" description="Helical" evidence="1">
    <location>
        <begin position="241"/>
        <end position="261"/>
    </location>
</feature>
<feature type="chain" id="PRO_5047477580" description="Glycosyltransferase RgtA/B/C/D-like domain-containing protein" evidence="2">
    <location>
        <begin position="23"/>
        <end position="452"/>
    </location>
</feature>
<keyword evidence="1" id="KW-1133">Transmembrane helix</keyword>
<evidence type="ECO:0000256" key="2">
    <source>
        <dbReference type="SAM" id="SignalP"/>
    </source>
</evidence>
<protein>
    <recommendedName>
        <fullName evidence="5">Glycosyltransferase RgtA/B/C/D-like domain-containing protein</fullName>
    </recommendedName>
</protein>
<organism evidence="3 4">
    <name type="scientific">Arthrobacter gyeryongensis</name>
    <dbReference type="NCBI Taxonomy" id="1650592"/>
    <lineage>
        <taxon>Bacteria</taxon>
        <taxon>Bacillati</taxon>
        <taxon>Actinomycetota</taxon>
        <taxon>Actinomycetes</taxon>
        <taxon>Micrococcales</taxon>
        <taxon>Micrococcaceae</taxon>
        <taxon>Arthrobacter</taxon>
    </lineage>
</organism>
<keyword evidence="1" id="KW-0472">Membrane</keyword>
<feature type="signal peptide" evidence="2">
    <location>
        <begin position="1"/>
        <end position="22"/>
    </location>
</feature>
<gene>
    <name evidence="3" type="ORF">GCM10023346_18400</name>
</gene>
<sequence>MSWQLAWLAMVPVALIRAGTLAETDTFWQVRAGLLTLDEGTIPSTDPFSWTVHGQAWTLNSWGFNVLVAGAYRLGELPGVALACAALSAVAFGLVLVLARRLGASAGVAGTLLLLTSPLLISWLSARPQLVDYIAVLALVFLLHRLVSGDASAWVLPAIGLLTIAWVNLHAGALLGVAMIAATTVLVFFRSSTRHRGPWCLGALVIAGACALVNPYGVHLLDQTMHVQSSSAGVVAEWQPINPADPLLMTMLILGLIALAVAARRNDVVFTAAIGVAAVASVTAIRILPILLLLALPVLVSFASHRVVLQYLHNRRVVFLPAAVAGVAVVAVMAVMSLGHVGRPDPAQYSSAVVQAIPQNCKVFNSYSLGGFIILQRPDVQVSLDSRNDLYGSHQVLASKQVLDGIGDLNQELTGADCVLVPPASGLAQSLTSNQAWDLRAADTAAELFIRR</sequence>
<proteinExistence type="predicted"/>
<reference evidence="4" key="1">
    <citation type="journal article" date="2019" name="Int. J. Syst. Evol. Microbiol.">
        <title>The Global Catalogue of Microorganisms (GCM) 10K type strain sequencing project: providing services to taxonomists for standard genome sequencing and annotation.</title>
        <authorList>
            <consortium name="The Broad Institute Genomics Platform"/>
            <consortium name="The Broad Institute Genome Sequencing Center for Infectious Disease"/>
            <person name="Wu L."/>
            <person name="Ma J."/>
        </authorList>
    </citation>
    <scope>NUCLEOTIDE SEQUENCE [LARGE SCALE GENOMIC DNA]</scope>
    <source>
        <strain evidence="4">JCM 18514</strain>
    </source>
</reference>
<evidence type="ECO:0008006" key="5">
    <source>
        <dbReference type="Google" id="ProtNLM"/>
    </source>
</evidence>
<feature type="transmembrane region" description="Helical" evidence="1">
    <location>
        <begin position="104"/>
        <end position="123"/>
    </location>
</feature>
<evidence type="ECO:0000313" key="3">
    <source>
        <dbReference type="EMBL" id="GAA5193450.1"/>
    </source>
</evidence>
<feature type="transmembrane region" description="Helical" evidence="1">
    <location>
        <begin position="167"/>
        <end position="189"/>
    </location>
</feature>
<evidence type="ECO:0000256" key="1">
    <source>
        <dbReference type="SAM" id="Phobius"/>
    </source>
</evidence>
<evidence type="ECO:0000313" key="4">
    <source>
        <dbReference type="Proteomes" id="UP001500200"/>
    </source>
</evidence>
<comment type="caution">
    <text evidence="3">The sequence shown here is derived from an EMBL/GenBank/DDBJ whole genome shotgun (WGS) entry which is preliminary data.</text>
</comment>
<feature type="transmembrane region" description="Helical" evidence="1">
    <location>
        <begin position="268"/>
        <end position="298"/>
    </location>
</feature>
<feature type="transmembrane region" description="Helical" evidence="1">
    <location>
        <begin position="130"/>
        <end position="147"/>
    </location>
</feature>
<keyword evidence="2" id="KW-0732">Signal</keyword>
<dbReference type="Proteomes" id="UP001500200">
    <property type="component" value="Unassembled WGS sequence"/>
</dbReference>
<dbReference type="RefSeq" id="WP_345449027.1">
    <property type="nucleotide sequence ID" value="NZ_BAABKK010000010.1"/>
</dbReference>
<feature type="transmembrane region" description="Helical" evidence="1">
    <location>
        <begin position="201"/>
        <end position="221"/>
    </location>
</feature>
<dbReference type="EMBL" id="BAABKK010000010">
    <property type="protein sequence ID" value="GAA5193450.1"/>
    <property type="molecule type" value="Genomic_DNA"/>
</dbReference>
<keyword evidence="4" id="KW-1185">Reference proteome</keyword>
<feature type="transmembrane region" description="Helical" evidence="1">
    <location>
        <begin position="80"/>
        <end position="98"/>
    </location>
</feature>
<feature type="transmembrane region" description="Helical" evidence="1">
    <location>
        <begin position="318"/>
        <end position="338"/>
    </location>
</feature>
<keyword evidence="1" id="KW-0812">Transmembrane</keyword>